<dbReference type="AlphaFoldDB" id="A0A7Y9QYX2"/>
<feature type="transmembrane region" description="Helical" evidence="8">
    <location>
        <begin position="289"/>
        <end position="310"/>
    </location>
</feature>
<dbReference type="InterPro" id="IPR005467">
    <property type="entry name" value="His_kinase_dom"/>
</dbReference>
<evidence type="ECO:0000256" key="8">
    <source>
        <dbReference type="SAM" id="Phobius"/>
    </source>
</evidence>
<evidence type="ECO:0000256" key="2">
    <source>
        <dbReference type="ARBA" id="ARBA00012438"/>
    </source>
</evidence>
<evidence type="ECO:0000313" key="10">
    <source>
        <dbReference type="EMBL" id="NYG31787.1"/>
    </source>
</evidence>
<feature type="region of interest" description="Disordered" evidence="7">
    <location>
        <begin position="660"/>
        <end position="680"/>
    </location>
</feature>
<evidence type="ECO:0000313" key="11">
    <source>
        <dbReference type="Proteomes" id="UP000518288"/>
    </source>
</evidence>
<dbReference type="SMART" id="SM00388">
    <property type="entry name" value="HisKA"/>
    <property type="match status" value="1"/>
</dbReference>
<evidence type="ECO:0000256" key="6">
    <source>
        <dbReference type="ARBA" id="ARBA00023012"/>
    </source>
</evidence>
<keyword evidence="8" id="KW-1133">Transmembrane helix</keyword>
<dbReference type="PANTHER" id="PTHR43711">
    <property type="entry name" value="TWO-COMPONENT HISTIDINE KINASE"/>
    <property type="match status" value="1"/>
</dbReference>
<dbReference type="InterPro" id="IPR003594">
    <property type="entry name" value="HATPase_dom"/>
</dbReference>
<dbReference type="SUPFAM" id="SSF47384">
    <property type="entry name" value="Homodimeric domain of signal transducing histidine kinase"/>
    <property type="match status" value="1"/>
</dbReference>
<dbReference type="InterPro" id="IPR036097">
    <property type="entry name" value="HisK_dim/P_sf"/>
</dbReference>
<evidence type="ECO:0000256" key="4">
    <source>
        <dbReference type="ARBA" id="ARBA00022679"/>
    </source>
</evidence>
<dbReference type="CDD" id="cd00082">
    <property type="entry name" value="HisKA"/>
    <property type="match status" value="1"/>
</dbReference>
<comment type="catalytic activity">
    <reaction evidence="1">
        <text>ATP + protein L-histidine = ADP + protein N-phospho-L-histidine.</text>
        <dbReference type="EC" id="2.7.13.3"/>
    </reaction>
</comment>
<feature type="transmembrane region" description="Helical" evidence="8">
    <location>
        <begin position="227"/>
        <end position="246"/>
    </location>
</feature>
<evidence type="ECO:0000259" key="9">
    <source>
        <dbReference type="PROSITE" id="PS50109"/>
    </source>
</evidence>
<dbReference type="GO" id="GO:0000155">
    <property type="term" value="F:phosphorelay sensor kinase activity"/>
    <property type="evidence" value="ECO:0007669"/>
    <property type="project" value="InterPro"/>
</dbReference>
<dbReference type="EMBL" id="JACCFH010000001">
    <property type="protein sequence ID" value="NYG31787.1"/>
    <property type="molecule type" value="Genomic_DNA"/>
</dbReference>
<name>A0A7Y9QYX2_9BURK</name>
<organism evidence="10 11">
    <name type="scientific">Sphaerotilus montanus</name>
    <dbReference type="NCBI Taxonomy" id="522889"/>
    <lineage>
        <taxon>Bacteria</taxon>
        <taxon>Pseudomonadati</taxon>
        <taxon>Pseudomonadota</taxon>
        <taxon>Betaproteobacteria</taxon>
        <taxon>Burkholderiales</taxon>
        <taxon>Sphaerotilaceae</taxon>
        <taxon>Sphaerotilus</taxon>
    </lineage>
</organism>
<dbReference type="SMART" id="SM00387">
    <property type="entry name" value="HATPase_c"/>
    <property type="match status" value="1"/>
</dbReference>
<protein>
    <recommendedName>
        <fullName evidence="2">histidine kinase</fullName>
        <ecNumber evidence="2">2.7.13.3</ecNumber>
    </recommendedName>
</protein>
<feature type="transmembrane region" description="Helical" evidence="8">
    <location>
        <begin position="20"/>
        <end position="41"/>
    </location>
</feature>
<gene>
    <name evidence="10" type="ORF">BDD16_000773</name>
</gene>
<dbReference type="InterPro" id="IPR004358">
    <property type="entry name" value="Sig_transdc_His_kin-like_C"/>
</dbReference>
<evidence type="ECO:0000256" key="7">
    <source>
        <dbReference type="SAM" id="MobiDB-lite"/>
    </source>
</evidence>
<feature type="transmembrane region" description="Helical" evidence="8">
    <location>
        <begin position="258"/>
        <end position="277"/>
    </location>
</feature>
<dbReference type="PANTHER" id="PTHR43711:SF26">
    <property type="entry name" value="SENSOR HISTIDINE KINASE RCSC"/>
    <property type="match status" value="1"/>
</dbReference>
<keyword evidence="8" id="KW-0812">Transmembrane</keyword>
<dbReference type="SUPFAM" id="SSF55874">
    <property type="entry name" value="ATPase domain of HSP90 chaperone/DNA topoisomerase II/histidine kinase"/>
    <property type="match status" value="1"/>
</dbReference>
<dbReference type="Gene3D" id="3.30.565.10">
    <property type="entry name" value="Histidine kinase-like ATPase, C-terminal domain"/>
    <property type="match status" value="1"/>
</dbReference>
<keyword evidence="4" id="KW-0808">Transferase</keyword>
<proteinExistence type="predicted"/>
<dbReference type="EC" id="2.7.13.3" evidence="2"/>
<keyword evidence="6" id="KW-0902">Two-component regulatory system</keyword>
<keyword evidence="8" id="KW-0472">Membrane</keyword>
<keyword evidence="3" id="KW-0597">Phosphoprotein</keyword>
<dbReference type="InterPro" id="IPR036890">
    <property type="entry name" value="HATPase_C_sf"/>
</dbReference>
<reference evidence="10 11" key="1">
    <citation type="submission" date="2020-07" db="EMBL/GenBank/DDBJ databases">
        <title>Genomic Encyclopedia of Archaeal and Bacterial Type Strains, Phase II (KMG-II): from individual species to whole genera.</title>
        <authorList>
            <person name="Goeker M."/>
        </authorList>
    </citation>
    <scope>NUCLEOTIDE SEQUENCE [LARGE SCALE GENOMIC DNA]</scope>
    <source>
        <strain evidence="10 11">DSM 21226</strain>
    </source>
</reference>
<dbReference type="InterPro" id="IPR050736">
    <property type="entry name" value="Sensor_HK_Regulatory"/>
</dbReference>
<feature type="domain" description="Histidine kinase" evidence="9">
    <location>
        <begin position="435"/>
        <end position="656"/>
    </location>
</feature>
<evidence type="ECO:0000256" key="1">
    <source>
        <dbReference type="ARBA" id="ARBA00000085"/>
    </source>
</evidence>
<sequence>MSTPGATTADARPALHRARLVRLAVAFAVLLLALPVVFGLLPMPSPAQPSATAAVLELRRAAFTDSTGQRHPDLPLPDTWAQRGQAVGQPGRYTLRFTLAAAPGSDTVWALRAERLSNRHTVRLNGRLVADTLGLLPDSVRRPVPMLLALPGDTLHPGENTLDITVQTGERAGLSPLEVGPMEALLPRHHQFLRWYVDLPRMLNAAGAGIALFMLVLWVYRRHETLLGSFGAVALLACLRNLSYYSPDSPLPGAWTDLLFYLAQVASAGLLGLFAMARTQHRPRGYAGMLALVLGVLLVCGPVAVLTGTMPLVRRWAYPLLLLACLPALWLLLRHALRHPSRRTLQAQLAGWGLVLAAAVHDYAYQTGQLAITHHYALPLAVPVLVLAFSVAQLRRLMRGMDEVDQLNTALETRVAERTRALDQALQARSRFLAAASHDLRQPMATLTLLLQLLHDRVHSADRPDHPTLQALSQRLDSACAAMNRLLAGLLDLSRLDDGGLVVRRQAVALQPLLQDVVGLSDALARDKGLRLILHPTAAVVDSDPVLLAQILRNLVGNAVRYTDRGGVLVGVRPCGAAAVRIVVHDTGPGIDRPGQQRLFDPFVRLGRPTGPAREHGAGLGLAIARRGADLLGATLTLRSVPGRGSRFSLVVPRQPGLSDPAPACAAPAAPPPPPPGCGC</sequence>
<feature type="transmembrane region" description="Helical" evidence="8">
    <location>
        <begin position="202"/>
        <end position="220"/>
    </location>
</feature>
<accession>A0A7Y9QYX2</accession>
<dbReference type="PRINTS" id="PR00344">
    <property type="entry name" value="BCTRLSENSOR"/>
</dbReference>
<evidence type="ECO:0000256" key="3">
    <source>
        <dbReference type="ARBA" id="ARBA00022553"/>
    </source>
</evidence>
<feature type="transmembrane region" description="Helical" evidence="8">
    <location>
        <begin position="316"/>
        <end position="333"/>
    </location>
</feature>
<evidence type="ECO:0000256" key="5">
    <source>
        <dbReference type="ARBA" id="ARBA00022777"/>
    </source>
</evidence>
<dbReference type="InterPro" id="IPR003661">
    <property type="entry name" value="HisK_dim/P_dom"/>
</dbReference>
<feature type="transmembrane region" description="Helical" evidence="8">
    <location>
        <begin position="376"/>
        <end position="394"/>
    </location>
</feature>
<dbReference type="PROSITE" id="PS50109">
    <property type="entry name" value="HIS_KIN"/>
    <property type="match status" value="1"/>
</dbReference>
<dbReference type="Proteomes" id="UP000518288">
    <property type="component" value="Unassembled WGS sequence"/>
</dbReference>
<comment type="caution">
    <text evidence="10">The sequence shown here is derived from an EMBL/GenBank/DDBJ whole genome shotgun (WGS) entry which is preliminary data.</text>
</comment>
<keyword evidence="5 10" id="KW-0418">Kinase</keyword>
<keyword evidence="11" id="KW-1185">Reference proteome</keyword>
<dbReference type="RefSeq" id="WP_179632748.1">
    <property type="nucleotide sequence ID" value="NZ_JACCFH010000001.1"/>
</dbReference>
<dbReference type="Pfam" id="PF00512">
    <property type="entry name" value="HisKA"/>
    <property type="match status" value="1"/>
</dbReference>
<feature type="compositionally biased region" description="Pro residues" evidence="7">
    <location>
        <begin position="669"/>
        <end position="680"/>
    </location>
</feature>
<dbReference type="Gene3D" id="1.10.287.130">
    <property type="match status" value="1"/>
</dbReference>
<dbReference type="Pfam" id="PF02518">
    <property type="entry name" value="HATPase_c"/>
    <property type="match status" value="1"/>
</dbReference>